<feature type="transmembrane region" description="Helical" evidence="7">
    <location>
        <begin position="76"/>
        <end position="97"/>
    </location>
</feature>
<keyword evidence="5 7" id="KW-1133">Transmembrane helix</keyword>
<evidence type="ECO:0000256" key="7">
    <source>
        <dbReference type="SAM" id="Phobius"/>
    </source>
</evidence>
<protein>
    <submittedName>
        <fullName evidence="9">MFS transporter</fullName>
    </submittedName>
</protein>
<feature type="transmembrane region" description="Helical" evidence="7">
    <location>
        <begin position="163"/>
        <end position="184"/>
    </location>
</feature>
<evidence type="ECO:0000313" key="9">
    <source>
        <dbReference type="EMBL" id="MCV2879578.1"/>
    </source>
</evidence>
<feature type="domain" description="Major facilitator superfamily (MFS) profile" evidence="8">
    <location>
        <begin position="10"/>
        <end position="392"/>
    </location>
</feature>
<gene>
    <name evidence="9" type="ORF">OE699_12045</name>
</gene>
<keyword evidence="6 7" id="KW-0472">Membrane</keyword>
<evidence type="ECO:0000259" key="8">
    <source>
        <dbReference type="PROSITE" id="PS50850"/>
    </source>
</evidence>
<dbReference type="CDD" id="cd06174">
    <property type="entry name" value="MFS"/>
    <property type="match status" value="1"/>
</dbReference>
<evidence type="ECO:0000256" key="4">
    <source>
        <dbReference type="ARBA" id="ARBA00022692"/>
    </source>
</evidence>
<dbReference type="SUPFAM" id="SSF103473">
    <property type="entry name" value="MFS general substrate transporter"/>
    <property type="match status" value="1"/>
</dbReference>
<feature type="transmembrane region" description="Helical" evidence="7">
    <location>
        <begin position="355"/>
        <end position="382"/>
    </location>
</feature>
<comment type="caution">
    <text evidence="9">The sequence shown here is derived from an EMBL/GenBank/DDBJ whole genome shotgun (WGS) entry which is preliminary data.</text>
</comment>
<dbReference type="InterPro" id="IPR036259">
    <property type="entry name" value="MFS_trans_sf"/>
</dbReference>
<feature type="transmembrane region" description="Helical" evidence="7">
    <location>
        <begin position="285"/>
        <end position="310"/>
    </location>
</feature>
<feature type="transmembrane region" description="Helical" evidence="7">
    <location>
        <begin position="46"/>
        <end position="69"/>
    </location>
</feature>
<evidence type="ECO:0000313" key="10">
    <source>
        <dbReference type="Proteomes" id="UP001526166"/>
    </source>
</evidence>
<evidence type="ECO:0000256" key="1">
    <source>
        <dbReference type="ARBA" id="ARBA00004651"/>
    </source>
</evidence>
<feature type="transmembrane region" description="Helical" evidence="7">
    <location>
        <begin position="251"/>
        <end position="273"/>
    </location>
</feature>
<organism evidence="9 10">
    <name type="scientific">Sedimentimonas flavescens</name>
    <dbReference type="NCBI Taxonomy" id="2851012"/>
    <lineage>
        <taxon>Bacteria</taxon>
        <taxon>Pseudomonadati</taxon>
        <taxon>Pseudomonadota</taxon>
        <taxon>Alphaproteobacteria</taxon>
        <taxon>Rhodobacterales</taxon>
        <taxon>Rhodobacter group</taxon>
        <taxon>Sedimentimonas</taxon>
    </lineage>
</organism>
<evidence type="ECO:0000256" key="6">
    <source>
        <dbReference type="ARBA" id="ARBA00023136"/>
    </source>
</evidence>
<name>A0ABT3A0Q2_9RHOB</name>
<keyword evidence="10" id="KW-1185">Reference proteome</keyword>
<feature type="transmembrane region" description="Helical" evidence="7">
    <location>
        <begin position="109"/>
        <end position="130"/>
    </location>
</feature>
<dbReference type="PROSITE" id="PS50850">
    <property type="entry name" value="MFS"/>
    <property type="match status" value="1"/>
</dbReference>
<keyword evidence="2" id="KW-0813">Transport</keyword>
<dbReference type="PANTHER" id="PTHR23517">
    <property type="entry name" value="RESISTANCE PROTEIN MDTM, PUTATIVE-RELATED-RELATED"/>
    <property type="match status" value="1"/>
</dbReference>
<feature type="transmembrane region" description="Helical" evidence="7">
    <location>
        <begin position="227"/>
        <end position="245"/>
    </location>
</feature>
<dbReference type="InterPro" id="IPR020846">
    <property type="entry name" value="MFS_dom"/>
</dbReference>
<comment type="subcellular location">
    <subcellularLocation>
        <location evidence="1">Cell membrane</location>
        <topology evidence="1">Multi-pass membrane protein</topology>
    </subcellularLocation>
</comment>
<reference evidence="9 10" key="1">
    <citation type="submission" date="2022-10" db="EMBL/GenBank/DDBJ databases">
        <title>Sinirhodobacter sp. nov., isolated from ocean surface sediments.</title>
        <authorList>
            <person name="He W."/>
            <person name="Wang L."/>
            <person name="Zhang D.-F."/>
        </authorList>
    </citation>
    <scope>NUCLEOTIDE SEQUENCE [LARGE SCALE GENOMIC DNA]</scope>
    <source>
        <strain evidence="9 10">WL0115</strain>
    </source>
</reference>
<keyword evidence="4 7" id="KW-0812">Transmembrane</keyword>
<evidence type="ECO:0000256" key="3">
    <source>
        <dbReference type="ARBA" id="ARBA00022475"/>
    </source>
</evidence>
<keyword evidence="3" id="KW-1003">Cell membrane</keyword>
<dbReference type="Proteomes" id="UP001526166">
    <property type="component" value="Unassembled WGS sequence"/>
</dbReference>
<dbReference type="EMBL" id="JAOWKW010000009">
    <property type="protein sequence ID" value="MCV2879578.1"/>
    <property type="molecule type" value="Genomic_DNA"/>
</dbReference>
<dbReference type="Gene3D" id="1.20.1250.20">
    <property type="entry name" value="MFS general substrate transporter like domains"/>
    <property type="match status" value="1"/>
</dbReference>
<evidence type="ECO:0000256" key="2">
    <source>
        <dbReference type="ARBA" id="ARBA00022448"/>
    </source>
</evidence>
<evidence type="ECO:0000256" key="5">
    <source>
        <dbReference type="ARBA" id="ARBA00022989"/>
    </source>
</evidence>
<dbReference type="Pfam" id="PF07690">
    <property type="entry name" value="MFS_1"/>
    <property type="match status" value="1"/>
</dbReference>
<accession>A0ABT3A0Q2</accession>
<feature type="transmembrane region" description="Helical" evidence="7">
    <location>
        <begin position="137"/>
        <end position="157"/>
    </location>
</feature>
<proteinExistence type="predicted"/>
<dbReference type="InterPro" id="IPR050171">
    <property type="entry name" value="MFS_Transporters"/>
</dbReference>
<sequence length="393" mass="40019">MALSPRTAVLIVALWAAGLCAAAQFAKIAVPFVELRQAYPSSNSLLGLALSSISLLGIALGMIVGLLVARIGARRVLLASLALGALLSLFQATLPPLPLLLVTRVLEGASHLGLVVAAPTLIGTLAPPAWRGGAMTLWGTFFGVAFALVAWIGLPLVQVHGLGSLFVAHGVITAMVGLLLLWLLPRDNGATSEARGTGGATKGARDILDRHWTAYASPRISAPAFGWLFYTFTFVALLTVLPQSVAAADRAFVAGAMPLASIAISMTLGVGLLRFLPAVTVVQIGFAVGGLVAMLLIALPVSPALCIALIGSLGLVQGASFAAIPQLNVTPGDQAMANGVMAQMGNLGNIAGTPVLLAALAMGGTALVMAIIIGCYAVAIAVHSVLARRRLTG</sequence>
<dbReference type="InterPro" id="IPR011701">
    <property type="entry name" value="MFS"/>
</dbReference>
<dbReference type="RefSeq" id="WP_263848154.1">
    <property type="nucleotide sequence ID" value="NZ_JAOWKW010000009.1"/>
</dbReference>